<evidence type="ECO:0000313" key="4">
    <source>
        <dbReference type="EMBL" id="HIQ62686.1"/>
    </source>
</evidence>
<dbReference type="PANTHER" id="PTHR22911:SF137">
    <property type="entry name" value="SOLUTE CARRIER FAMILY 35 MEMBER G2-RELATED"/>
    <property type="match status" value="1"/>
</dbReference>
<feature type="transmembrane region" description="Helical" evidence="2">
    <location>
        <begin position="40"/>
        <end position="60"/>
    </location>
</feature>
<evidence type="ECO:0000256" key="2">
    <source>
        <dbReference type="SAM" id="Phobius"/>
    </source>
</evidence>
<sequence length="291" mass="30243">MNRTERSRAGMGTLCVMLSALIFGVTPIMAKWTYAGGSNAVNLTLLRSLLALPVLLVLALRQPGGLRVGRYAALPLAAAGVLKGGTTILLYSSYDYVDVGMATTLHFVYPLAVAVLAWVFLRRRLDAKQAVGLALGLGGAALFALGADSVGLQGVALALISGVTYGGYMLLVECRLGRMPHFALSFYLEAVCVALSGGYGLATGNLTVSLTPAAWLYSFLLAIGITVCACVLLQVGIRYTGATRAALLSLLEPIASVASGVLFMGETLPAGKAAGCALILVSLLVSADWRR</sequence>
<dbReference type="GO" id="GO:0016020">
    <property type="term" value="C:membrane"/>
    <property type="evidence" value="ECO:0007669"/>
    <property type="project" value="InterPro"/>
</dbReference>
<dbReference type="EMBL" id="DVFI01000054">
    <property type="protein sequence ID" value="HIQ62686.1"/>
    <property type="molecule type" value="Genomic_DNA"/>
</dbReference>
<dbReference type="SUPFAM" id="SSF103481">
    <property type="entry name" value="Multidrug resistance efflux transporter EmrE"/>
    <property type="match status" value="2"/>
</dbReference>
<evidence type="ECO:0000256" key="1">
    <source>
        <dbReference type="ARBA" id="ARBA00007362"/>
    </source>
</evidence>
<keyword evidence="2" id="KW-1133">Transmembrane helix</keyword>
<dbReference type="Proteomes" id="UP000886819">
    <property type="component" value="Unassembled WGS sequence"/>
</dbReference>
<feature type="transmembrane region" description="Helical" evidence="2">
    <location>
        <begin position="72"/>
        <end position="94"/>
    </location>
</feature>
<feature type="transmembrane region" description="Helical" evidence="2">
    <location>
        <begin position="214"/>
        <end position="233"/>
    </location>
</feature>
<dbReference type="Pfam" id="PF00892">
    <property type="entry name" value="EamA"/>
    <property type="match status" value="2"/>
</dbReference>
<proteinExistence type="inferred from homology"/>
<feature type="domain" description="EamA" evidence="3">
    <location>
        <begin position="154"/>
        <end position="285"/>
    </location>
</feature>
<evidence type="ECO:0000259" key="3">
    <source>
        <dbReference type="Pfam" id="PF00892"/>
    </source>
</evidence>
<reference evidence="4" key="1">
    <citation type="submission" date="2020-10" db="EMBL/GenBank/DDBJ databases">
        <authorList>
            <person name="Gilroy R."/>
        </authorList>
    </citation>
    <scope>NUCLEOTIDE SEQUENCE</scope>
    <source>
        <strain evidence="4">ChiHile30-977</strain>
    </source>
</reference>
<comment type="caution">
    <text evidence="4">The sequence shown here is derived from an EMBL/GenBank/DDBJ whole genome shotgun (WGS) entry which is preliminary data.</text>
</comment>
<feature type="transmembrane region" description="Helical" evidence="2">
    <location>
        <begin position="184"/>
        <end position="202"/>
    </location>
</feature>
<dbReference type="InterPro" id="IPR000620">
    <property type="entry name" value="EamA_dom"/>
</dbReference>
<accession>A0A9D0YWI8</accession>
<dbReference type="PANTHER" id="PTHR22911">
    <property type="entry name" value="ACYL-MALONYL CONDENSING ENZYME-RELATED"/>
    <property type="match status" value="1"/>
</dbReference>
<keyword evidence="2" id="KW-0812">Transmembrane</keyword>
<name>A0A9D0YWI8_9FIRM</name>
<dbReference type="Gene3D" id="1.10.3730.20">
    <property type="match status" value="1"/>
</dbReference>
<evidence type="ECO:0000313" key="5">
    <source>
        <dbReference type="Proteomes" id="UP000886819"/>
    </source>
</evidence>
<protein>
    <submittedName>
        <fullName evidence="4">DMT family transporter</fullName>
    </submittedName>
</protein>
<dbReference type="InterPro" id="IPR037185">
    <property type="entry name" value="EmrE-like"/>
</dbReference>
<comment type="similarity">
    <text evidence="1">Belongs to the EamA transporter family.</text>
</comment>
<reference evidence="4" key="2">
    <citation type="journal article" date="2021" name="PeerJ">
        <title>Extensive microbial diversity within the chicken gut microbiome revealed by metagenomics and culture.</title>
        <authorList>
            <person name="Gilroy R."/>
            <person name="Ravi A."/>
            <person name="Getino M."/>
            <person name="Pursley I."/>
            <person name="Horton D.L."/>
            <person name="Alikhan N.F."/>
            <person name="Baker D."/>
            <person name="Gharbi K."/>
            <person name="Hall N."/>
            <person name="Watson M."/>
            <person name="Adriaenssens E.M."/>
            <person name="Foster-Nyarko E."/>
            <person name="Jarju S."/>
            <person name="Secka A."/>
            <person name="Antonio M."/>
            <person name="Oren A."/>
            <person name="Chaudhuri R.R."/>
            <person name="La Ragione R."/>
            <person name="Hildebrand F."/>
            <person name="Pallen M.J."/>
        </authorList>
    </citation>
    <scope>NUCLEOTIDE SEQUENCE</scope>
    <source>
        <strain evidence="4">ChiHile30-977</strain>
    </source>
</reference>
<feature type="transmembrane region" description="Helical" evidence="2">
    <location>
        <begin position="130"/>
        <end position="147"/>
    </location>
</feature>
<feature type="domain" description="EamA" evidence="3">
    <location>
        <begin position="11"/>
        <end position="143"/>
    </location>
</feature>
<feature type="transmembrane region" description="Helical" evidence="2">
    <location>
        <begin position="100"/>
        <end position="121"/>
    </location>
</feature>
<gene>
    <name evidence="4" type="ORF">IAA66_03750</name>
</gene>
<feature type="transmembrane region" description="Helical" evidence="2">
    <location>
        <begin position="153"/>
        <end position="172"/>
    </location>
</feature>
<keyword evidence="2" id="KW-0472">Membrane</keyword>
<dbReference type="AlphaFoldDB" id="A0A9D0YWI8"/>
<organism evidence="4 5">
    <name type="scientific">Candidatus Avichristensenella intestinipullorum</name>
    <dbReference type="NCBI Taxonomy" id="2840693"/>
    <lineage>
        <taxon>Bacteria</taxon>
        <taxon>Bacillati</taxon>
        <taxon>Bacillota</taxon>
        <taxon>Clostridia</taxon>
        <taxon>Candidatus Avichristensenella</taxon>
    </lineage>
</organism>